<feature type="active site" evidence="2">
    <location>
        <position position="142"/>
    </location>
</feature>
<name>A0A7J7ITT1_BUGNE</name>
<dbReference type="InterPro" id="IPR034027">
    <property type="entry name" value="Reprolysin_adamalysin"/>
</dbReference>
<dbReference type="SUPFAM" id="SSF55486">
    <property type="entry name" value="Metalloproteases ('zincins'), catalytic domain"/>
    <property type="match status" value="1"/>
</dbReference>
<organism evidence="4 5">
    <name type="scientific">Bugula neritina</name>
    <name type="common">Brown bryozoan</name>
    <name type="synonym">Sertularia neritina</name>
    <dbReference type="NCBI Taxonomy" id="10212"/>
    <lineage>
        <taxon>Eukaryota</taxon>
        <taxon>Metazoa</taxon>
        <taxon>Spiralia</taxon>
        <taxon>Lophotrochozoa</taxon>
        <taxon>Bryozoa</taxon>
        <taxon>Gymnolaemata</taxon>
        <taxon>Cheilostomatida</taxon>
        <taxon>Flustrina</taxon>
        <taxon>Buguloidea</taxon>
        <taxon>Bugulidae</taxon>
        <taxon>Bugula</taxon>
    </lineage>
</organism>
<dbReference type="InterPro" id="IPR001590">
    <property type="entry name" value="Peptidase_M12B"/>
</dbReference>
<dbReference type="Proteomes" id="UP000593567">
    <property type="component" value="Unassembled WGS sequence"/>
</dbReference>
<dbReference type="PANTHER" id="PTHR11905:SF159">
    <property type="entry name" value="ADAM METALLOPROTEASE"/>
    <property type="match status" value="1"/>
</dbReference>
<feature type="binding site" evidence="2">
    <location>
        <position position="145"/>
    </location>
    <ligand>
        <name>Zn(2+)</name>
        <dbReference type="ChEBI" id="CHEBI:29105"/>
        <note>catalytic</note>
    </ligand>
</feature>
<evidence type="ECO:0000256" key="1">
    <source>
        <dbReference type="ARBA" id="ARBA00023157"/>
    </source>
</evidence>
<keyword evidence="1" id="KW-1015">Disulfide bond</keyword>
<comment type="caution">
    <text evidence="2">Lacks conserved residue(s) required for the propagation of feature annotation.</text>
</comment>
<feature type="binding site" evidence="2">
    <location>
        <position position="141"/>
    </location>
    <ligand>
        <name>Zn(2+)</name>
        <dbReference type="ChEBI" id="CHEBI:29105"/>
        <note>catalytic</note>
    </ligand>
</feature>
<dbReference type="PANTHER" id="PTHR11905">
    <property type="entry name" value="ADAM A DISINTEGRIN AND METALLOPROTEASE DOMAIN"/>
    <property type="match status" value="1"/>
</dbReference>
<protein>
    <submittedName>
        <fullName evidence="4">ADAM8</fullName>
    </submittedName>
</protein>
<evidence type="ECO:0000256" key="2">
    <source>
        <dbReference type="PROSITE-ProRule" id="PRU00276"/>
    </source>
</evidence>
<sequence>MVVVMDNSQFRRAGSIDATIVRAMTMVNHASTLLRQLDIYIVVVSIEIWNDYNKIPYFNHTEYPESINHPKLLATLNKYRQHKLNWNLPNDNIQLFSTLDFAGSTIGLASIEAICSQAYSGGITSDYIEDNPIRAATVMAHELGHNLGLGHSDNFEDEACQCEDPIDPEFTDCIMHSSSSGMH</sequence>
<dbReference type="EMBL" id="VXIV02003411">
    <property type="protein sequence ID" value="KAF6017333.1"/>
    <property type="molecule type" value="Genomic_DNA"/>
</dbReference>
<dbReference type="InterPro" id="IPR024079">
    <property type="entry name" value="MetalloPept_cat_dom_sf"/>
</dbReference>
<accession>A0A7J7ITT1</accession>
<dbReference type="PROSITE" id="PS50215">
    <property type="entry name" value="ADAM_MEPRO"/>
    <property type="match status" value="1"/>
</dbReference>
<dbReference type="CDD" id="cd04269">
    <property type="entry name" value="ZnMc_adamalysin_II_like"/>
    <property type="match status" value="1"/>
</dbReference>
<evidence type="ECO:0000259" key="3">
    <source>
        <dbReference type="PROSITE" id="PS50215"/>
    </source>
</evidence>
<dbReference type="GO" id="GO:0046872">
    <property type="term" value="F:metal ion binding"/>
    <property type="evidence" value="ECO:0007669"/>
    <property type="project" value="UniProtKB-KW"/>
</dbReference>
<dbReference type="OrthoDB" id="5951731at2759"/>
<dbReference type="AlphaFoldDB" id="A0A7J7ITT1"/>
<keyword evidence="2" id="KW-0862">Zinc</keyword>
<comment type="caution">
    <text evidence="4">The sequence shown here is derived from an EMBL/GenBank/DDBJ whole genome shotgun (WGS) entry which is preliminary data.</text>
</comment>
<dbReference type="GO" id="GO:0006508">
    <property type="term" value="P:proteolysis"/>
    <property type="evidence" value="ECO:0007669"/>
    <property type="project" value="InterPro"/>
</dbReference>
<gene>
    <name evidence="4" type="ORF">EB796_024346</name>
</gene>
<feature type="domain" description="Peptidase M12B" evidence="3">
    <location>
        <begin position="1"/>
        <end position="183"/>
    </location>
</feature>
<evidence type="ECO:0000313" key="4">
    <source>
        <dbReference type="EMBL" id="KAF6017333.1"/>
    </source>
</evidence>
<keyword evidence="5" id="KW-1185">Reference proteome</keyword>
<feature type="binding site" evidence="2">
    <location>
        <position position="151"/>
    </location>
    <ligand>
        <name>Zn(2+)</name>
        <dbReference type="ChEBI" id="CHEBI:29105"/>
        <note>catalytic</note>
    </ligand>
</feature>
<dbReference type="Pfam" id="PF01421">
    <property type="entry name" value="Reprolysin"/>
    <property type="match status" value="1"/>
</dbReference>
<reference evidence="4" key="1">
    <citation type="submission" date="2020-06" db="EMBL/GenBank/DDBJ databases">
        <title>Draft genome of Bugula neritina, a colonial animal packing powerful symbionts and potential medicines.</title>
        <authorList>
            <person name="Rayko M."/>
        </authorList>
    </citation>
    <scope>NUCLEOTIDE SEQUENCE [LARGE SCALE GENOMIC DNA]</scope>
    <source>
        <strain evidence="4">Kwan_BN1</strain>
    </source>
</reference>
<proteinExistence type="predicted"/>
<evidence type="ECO:0000313" key="5">
    <source>
        <dbReference type="Proteomes" id="UP000593567"/>
    </source>
</evidence>
<dbReference type="GO" id="GO:0004222">
    <property type="term" value="F:metalloendopeptidase activity"/>
    <property type="evidence" value="ECO:0007669"/>
    <property type="project" value="InterPro"/>
</dbReference>
<keyword evidence="2" id="KW-0479">Metal-binding</keyword>
<dbReference type="Gene3D" id="3.40.390.10">
    <property type="entry name" value="Collagenase (Catalytic Domain)"/>
    <property type="match status" value="1"/>
</dbReference>